<dbReference type="AlphaFoldDB" id="A0A4S4BZU4"/>
<gene>
    <name evidence="1" type="ORF">E6C55_09965</name>
</gene>
<organism evidence="1 2">
    <name type="scientific">Cohnella fermenti</name>
    <dbReference type="NCBI Taxonomy" id="2565925"/>
    <lineage>
        <taxon>Bacteria</taxon>
        <taxon>Bacillati</taxon>
        <taxon>Bacillota</taxon>
        <taxon>Bacilli</taxon>
        <taxon>Bacillales</taxon>
        <taxon>Paenibacillaceae</taxon>
        <taxon>Cohnella</taxon>
    </lineage>
</organism>
<keyword evidence="2" id="KW-1185">Reference proteome</keyword>
<dbReference type="OrthoDB" id="2617970at2"/>
<accession>A0A4S4BZU4</accession>
<evidence type="ECO:0000313" key="1">
    <source>
        <dbReference type="EMBL" id="THF80800.1"/>
    </source>
</evidence>
<dbReference type="RefSeq" id="WP_136369639.1">
    <property type="nucleotide sequence ID" value="NZ_SSOB01000010.1"/>
</dbReference>
<sequence>MRVCYKDQVLDLAEADSNKRIDELNQIFATLFADNLIVQEVVIDGHSYRTGYENELLDRVSDIAEVRITAVSGEIVAYELLQELKDYMPRLTKAIGSISELFYGEMTPEDWHSFSQLLVGINWVEQGIHILVEQYERAQSSEPLAEVLRVAAARIPEVIQEMEVCMEREERVAVGDLIKYELGDVFGGVEQAILSKVTA</sequence>
<evidence type="ECO:0000313" key="2">
    <source>
        <dbReference type="Proteomes" id="UP000310636"/>
    </source>
</evidence>
<proteinExistence type="predicted"/>
<dbReference type="EMBL" id="SSOB01000010">
    <property type="protein sequence ID" value="THF80800.1"/>
    <property type="molecule type" value="Genomic_DNA"/>
</dbReference>
<reference evidence="1 2" key="1">
    <citation type="submission" date="2019-04" db="EMBL/GenBank/DDBJ databases">
        <title>Cohnella sp. nov. isolated from preserved vegetables.</title>
        <authorList>
            <person name="Lin S.-Y."/>
            <person name="Hung M.-H."/>
            <person name="Young C.-C."/>
        </authorList>
    </citation>
    <scope>NUCLEOTIDE SEQUENCE [LARGE SCALE GENOMIC DNA]</scope>
    <source>
        <strain evidence="1 2">CC-MHH1044</strain>
    </source>
</reference>
<name>A0A4S4BZU4_9BACL</name>
<protein>
    <submittedName>
        <fullName evidence="1">Uncharacterized protein</fullName>
    </submittedName>
</protein>
<comment type="caution">
    <text evidence="1">The sequence shown here is derived from an EMBL/GenBank/DDBJ whole genome shotgun (WGS) entry which is preliminary data.</text>
</comment>
<dbReference type="Proteomes" id="UP000310636">
    <property type="component" value="Unassembled WGS sequence"/>
</dbReference>